<reference evidence="2" key="1">
    <citation type="journal article" date="2019" name="Int. J. Syst. Evol. Microbiol.">
        <title>The Global Catalogue of Microorganisms (GCM) 10K type strain sequencing project: providing services to taxonomists for standard genome sequencing and annotation.</title>
        <authorList>
            <consortium name="The Broad Institute Genomics Platform"/>
            <consortium name="The Broad Institute Genome Sequencing Center for Infectious Disease"/>
            <person name="Wu L."/>
            <person name="Ma J."/>
        </authorList>
    </citation>
    <scope>NUCLEOTIDE SEQUENCE [LARGE SCALE GENOMIC DNA]</scope>
    <source>
        <strain evidence="2">CCUG 61889</strain>
    </source>
</reference>
<dbReference type="EMBL" id="JBHRZT010000072">
    <property type="protein sequence ID" value="MFC3885882.1"/>
    <property type="molecule type" value="Genomic_DNA"/>
</dbReference>
<accession>A0ABV8B9S4</accession>
<evidence type="ECO:0000313" key="1">
    <source>
        <dbReference type="EMBL" id="MFC3885882.1"/>
    </source>
</evidence>
<name>A0ABV8B9S4_9BACI</name>
<comment type="caution">
    <text evidence="1">The sequence shown here is derived from an EMBL/GenBank/DDBJ whole genome shotgun (WGS) entry which is preliminary data.</text>
</comment>
<protein>
    <submittedName>
        <fullName evidence="1">Uncharacterized protein</fullName>
    </submittedName>
</protein>
<keyword evidence="2" id="KW-1185">Reference proteome</keyword>
<evidence type="ECO:0000313" key="2">
    <source>
        <dbReference type="Proteomes" id="UP001595752"/>
    </source>
</evidence>
<dbReference type="RefSeq" id="WP_377918267.1">
    <property type="nucleotide sequence ID" value="NZ_JBHRZT010000072.1"/>
</dbReference>
<gene>
    <name evidence="1" type="ORF">ACFOU2_21355</name>
</gene>
<proteinExistence type="predicted"/>
<sequence>MLKKGYTYILVKFYLKGENKSVFEKEMNEEEIVDLLNSHILKVREASFCEDGFFKIEKSVFQMMDNTFQMLVG</sequence>
<organism evidence="1 2">
    <name type="scientific">Bacillus songklensis</name>
    <dbReference type="NCBI Taxonomy" id="1069116"/>
    <lineage>
        <taxon>Bacteria</taxon>
        <taxon>Bacillati</taxon>
        <taxon>Bacillota</taxon>
        <taxon>Bacilli</taxon>
        <taxon>Bacillales</taxon>
        <taxon>Bacillaceae</taxon>
        <taxon>Bacillus</taxon>
    </lineage>
</organism>
<dbReference type="Proteomes" id="UP001595752">
    <property type="component" value="Unassembled WGS sequence"/>
</dbReference>